<feature type="signal peptide" evidence="1">
    <location>
        <begin position="1"/>
        <end position="23"/>
    </location>
</feature>
<organism evidence="2 3">
    <name type="scientific">Candidatus Scatousia excrementigallinarum</name>
    <dbReference type="NCBI Taxonomy" id="2840935"/>
    <lineage>
        <taxon>Bacteria</taxon>
        <taxon>Candidatus Scatousia</taxon>
    </lineage>
</organism>
<proteinExistence type="predicted"/>
<reference evidence="2" key="1">
    <citation type="submission" date="2020-10" db="EMBL/GenBank/DDBJ databases">
        <authorList>
            <person name="Gilroy R."/>
        </authorList>
    </citation>
    <scope>NUCLEOTIDE SEQUENCE</scope>
    <source>
        <strain evidence="2">6276</strain>
    </source>
</reference>
<sequence length="325" mass="36609">MKKIIVIIALALFCNLGGTFVYAQTSTQATLGKLEDSLFGFQYDDESDLARLDRIETSVYGAPSKASQSQRLAKLRKDLSADLIGQEIEPVEDTFADASDSWVDEPPKAASNVSYPAVDELEKVVFNKTFPKEDISVRLSNLEKKAFNKTFADDLNTRTERLKAELKPQSFMDNQIAQSSNAFYDQDDVVPLGGDFHMNKYMQHDPYDYSEFNARQNAMFNDDYGNSSSLFDREPKKASLSTVEKKLMKQNFNNDSMENRLARVEQYMFGTVFDGDDQQTRLNRISSAYNAQKSSGKYDSNGFARNMTTGVQIGMLILMVLACIL</sequence>
<dbReference type="AlphaFoldDB" id="A0A9D1JNY7"/>
<protein>
    <submittedName>
        <fullName evidence="2">Uncharacterized protein</fullName>
    </submittedName>
</protein>
<evidence type="ECO:0000313" key="2">
    <source>
        <dbReference type="EMBL" id="HIS36710.1"/>
    </source>
</evidence>
<dbReference type="EMBL" id="DVIU01000172">
    <property type="protein sequence ID" value="HIS36710.1"/>
    <property type="molecule type" value="Genomic_DNA"/>
</dbReference>
<feature type="chain" id="PRO_5039504932" evidence="1">
    <location>
        <begin position="24"/>
        <end position="325"/>
    </location>
</feature>
<gene>
    <name evidence="2" type="ORF">IAC10_08800</name>
</gene>
<keyword evidence="1" id="KW-0732">Signal</keyword>
<name>A0A9D1JNY7_9BACT</name>
<evidence type="ECO:0000256" key="1">
    <source>
        <dbReference type="SAM" id="SignalP"/>
    </source>
</evidence>
<reference evidence="2" key="2">
    <citation type="journal article" date="2021" name="PeerJ">
        <title>Extensive microbial diversity within the chicken gut microbiome revealed by metagenomics and culture.</title>
        <authorList>
            <person name="Gilroy R."/>
            <person name="Ravi A."/>
            <person name="Getino M."/>
            <person name="Pursley I."/>
            <person name="Horton D.L."/>
            <person name="Alikhan N.F."/>
            <person name="Baker D."/>
            <person name="Gharbi K."/>
            <person name="Hall N."/>
            <person name="Watson M."/>
            <person name="Adriaenssens E.M."/>
            <person name="Foster-Nyarko E."/>
            <person name="Jarju S."/>
            <person name="Secka A."/>
            <person name="Antonio M."/>
            <person name="Oren A."/>
            <person name="Chaudhuri R.R."/>
            <person name="La Ragione R."/>
            <person name="Hildebrand F."/>
            <person name="Pallen M.J."/>
        </authorList>
    </citation>
    <scope>NUCLEOTIDE SEQUENCE</scope>
    <source>
        <strain evidence="2">6276</strain>
    </source>
</reference>
<accession>A0A9D1JNY7</accession>
<dbReference type="Proteomes" id="UP000823928">
    <property type="component" value="Unassembled WGS sequence"/>
</dbReference>
<evidence type="ECO:0000313" key="3">
    <source>
        <dbReference type="Proteomes" id="UP000823928"/>
    </source>
</evidence>
<comment type="caution">
    <text evidence="2">The sequence shown here is derived from an EMBL/GenBank/DDBJ whole genome shotgun (WGS) entry which is preliminary data.</text>
</comment>